<feature type="binding site" evidence="2">
    <location>
        <position position="128"/>
    </location>
    <ligand>
        <name>D-ribulose 5-phosphate</name>
        <dbReference type="ChEBI" id="CHEBI:58121"/>
    </ligand>
</feature>
<evidence type="ECO:0000256" key="1">
    <source>
        <dbReference type="ARBA" id="ARBA00008754"/>
    </source>
</evidence>
<dbReference type="AlphaFoldDB" id="A0A1F6V177"/>
<dbReference type="GO" id="GO:0004751">
    <property type="term" value="F:ribose-5-phosphate isomerase activity"/>
    <property type="evidence" value="ECO:0007669"/>
    <property type="project" value="TreeGrafter"/>
</dbReference>
<accession>A0A1F6V177</accession>
<dbReference type="Proteomes" id="UP000177602">
    <property type="component" value="Unassembled WGS sequence"/>
</dbReference>
<feature type="binding site" evidence="2">
    <location>
        <begin position="67"/>
        <end position="71"/>
    </location>
    <ligand>
        <name>D-ribulose 5-phosphate</name>
        <dbReference type="ChEBI" id="CHEBI:58121"/>
    </ligand>
</feature>
<dbReference type="PANTHER" id="PTHR30345:SF0">
    <property type="entry name" value="DNA DAMAGE-REPAIR_TOLERATION PROTEIN DRT102"/>
    <property type="match status" value="1"/>
</dbReference>
<comment type="caution">
    <text evidence="3">The sequence shown here is derived from an EMBL/GenBank/DDBJ whole genome shotgun (WGS) entry which is preliminary data.</text>
</comment>
<dbReference type="GO" id="GO:0009052">
    <property type="term" value="P:pentose-phosphate shunt, non-oxidative branch"/>
    <property type="evidence" value="ECO:0007669"/>
    <property type="project" value="TreeGrafter"/>
</dbReference>
<dbReference type="Gene3D" id="3.40.1400.10">
    <property type="entry name" value="Sugar-phosphate isomerase, RpiB/LacA/LacB"/>
    <property type="match status" value="1"/>
</dbReference>
<dbReference type="STRING" id="1801737.A2818_02635"/>
<name>A0A1F6V177_9BACT</name>
<dbReference type="Pfam" id="PF02502">
    <property type="entry name" value="LacAB_rpiB"/>
    <property type="match status" value="2"/>
</dbReference>
<feature type="binding site" evidence="2">
    <location>
        <position position="156"/>
    </location>
    <ligand>
        <name>D-ribulose 5-phosphate</name>
        <dbReference type="ChEBI" id="CHEBI:58121"/>
    </ligand>
</feature>
<comment type="similarity">
    <text evidence="1">Belongs to the LacAB/RpiB family.</text>
</comment>
<dbReference type="InterPro" id="IPR036569">
    <property type="entry name" value="RpiB_LacA_LacB_sf"/>
</dbReference>
<protein>
    <recommendedName>
        <fullName evidence="5">Ribose-5-phosphate isomerase</fullName>
    </recommendedName>
</protein>
<dbReference type="EMBL" id="MFTN01000002">
    <property type="protein sequence ID" value="OGI63511.1"/>
    <property type="molecule type" value="Genomic_DNA"/>
</dbReference>
<gene>
    <name evidence="3" type="ORF">A2818_02635</name>
</gene>
<feature type="binding site" evidence="2">
    <location>
        <position position="152"/>
    </location>
    <ligand>
        <name>D-ribulose 5-phosphate</name>
        <dbReference type="ChEBI" id="CHEBI:58121"/>
    </ligand>
</feature>
<evidence type="ECO:0000256" key="2">
    <source>
        <dbReference type="PIRSR" id="PIRSR005384-2"/>
    </source>
</evidence>
<reference evidence="3 4" key="1">
    <citation type="journal article" date="2016" name="Nat. Commun.">
        <title>Thousands of microbial genomes shed light on interconnected biogeochemical processes in an aquifer system.</title>
        <authorList>
            <person name="Anantharaman K."/>
            <person name="Brown C.T."/>
            <person name="Hug L.A."/>
            <person name="Sharon I."/>
            <person name="Castelle C.J."/>
            <person name="Probst A.J."/>
            <person name="Thomas B.C."/>
            <person name="Singh A."/>
            <person name="Wilkins M.J."/>
            <person name="Karaoz U."/>
            <person name="Brodie E.L."/>
            <person name="Williams K.H."/>
            <person name="Hubbard S.S."/>
            <person name="Banfield J.F."/>
        </authorList>
    </citation>
    <scope>NUCLEOTIDE SEQUENCE [LARGE SCALE GENOMIC DNA]</scope>
</reference>
<proteinExistence type="inferred from homology"/>
<evidence type="ECO:0000313" key="4">
    <source>
        <dbReference type="Proteomes" id="UP000177602"/>
    </source>
</evidence>
<dbReference type="PIRSF" id="PIRSF005384">
    <property type="entry name" value="RpiB_LacA_B"/>
    <property type="match status" value="1"/>
</dbReference>
<evidence type="ECO:0000313" key="3">
    <source>
        <dbReference type="EMBL" id="OGI63511.1"/>
    </source>
</evidence>
<organism evidence="3 4">
    <name type="scientific">Candidatus Nomurabacteria bacterium RIFCSPHIGHO2_01_FULL_40_12</name>
    <dbReference type="NCBI Taxonomy" id="1801737"/>
    <lineage>
        <taxon>Bacteria</taxon>
        <taxon>Candidatus Nomuraibacteriota</taxon>
    </lineage>
</organism>
<evidence type="ECO:0008006" key="5">
    <source>
        <dbReference type="Google" id="ProtNLM"/>
    </source>
</evidence>
<dbReference type="NCBIfam" id="TIGR00689">
    <property type="entry name" value="rpiB_lacA_lacB"/>
    <property type="match status" value="1"/>
</dbReference>
<dbReference type="SUPFAM" id="SSF89623">
    <property type="entry name" value="Ribose/Galactose isomerase RpiB/AlsB"/>
    <property type="match status" value="2"/>
</dbReference>
<dbReference type="GO" id="GO:0019316">
    <property type="term" value="P:D-allose catabolic process"/>
    <property type="evidence" value="ECO:0007669"/>
    <property type="project" value="TreeGrafter"/>
</dbReference>
<dbReference type="InterPro" id="IPR003500">
    <property type="entry name" value="RpiB_LacA_LacB"/>
</dbReference>
<sequence>MKIFIGTDHTGYELKEKLKIYLSELGHQVEDKGAFKYDAGDDYPDFIRPVAEAVSKDKESRGIVIGGSGFGEAICANRVLGVRTLVFYGPMLPKSSVDIEGRESHDPYEIVRLSRMHNDSNMISFGLRFINEDEVKNALQIFLETPFSGDTRHIRRIQKLDSKE</sequence>
<dbReference type="PANTHER" id="PTHR30345">
    <property type="entry name" value="RIBOSE-5-PHOSPHATE ISOMERASE B"/>
    <property type="match status" value="1"/>
</dbReference>
<feature type="binding site" evidence="2">
    <location>
        <position position="118"/>
    </location>
    <ligand>
        <name>D-ribulose 5-phosphate</name>
        <dbReference type="ChEBI" id="CHEBI:58121"/>
    </ligand>
</feature>
<feature type="binding site" evidence="2">
    <location>
        <begin position="8"/>
        <end position="9"/>
    </location>
    <ligand>
        <name>D-ribulose 5-phosphate</name>
        <dbReference type="ChEBI" id="CHEBI:58121"/>
    </ligand>
</feature>